<comment type="caution">
    <text evidence="1">The sequence shown here is derived from an EMBL/GenBank/DDBJ whole genome shotgun (WGS) entry which is preliminary data.</text>
</comment>
<keyword evidence="2" id="KW-1185">Reference proteome</keyword>
<accession>A0A8H9G276</accession>
<dbReference type="RefSeq" id="WP_220476824.1">
    <property type="nucleotide sequence ID" value="NZ_BMKM01000012.1"/>
</dbReference>
<name>A0A8H9G276_9SPHI</name>
<gene>
    <name evidence="1" type="ORF">GCM10011516_32680</name>
</gene>
<evidence type="ECO:0000313" key="2">
    <source>
        <dbReference type="Proteomes" id="UP000614460"/>
    </source>
</evidence>
<dbReference type="EMBL" id="BMKM01000012">
    <property type="protein sequence ID" value="GGE32399.1"/>
    <property type="molecule type" value="Genomic_DNA"/>
</dbReference>
<organism evidence="1 2">
    <name type="scientific">Sphingobacterium cellulitidis</name>
    <dbReference type="NCBI Taxonomy" id="1768011"/>
    <lineage>
        <taxon>Bacteria</taxon>
        <taxon>Pseudomonadati</taxon>
        <taxon>Bacteroidota</taxon>
        <taxon>Sphingobacteriia</taxon>
        <taxon>Sphingobacteriales</taxon>
        <taxon>Sphingobacteriaceae</taxon>
        <taxon>Sphingobacterium</taxon>
    </lineage>
</organism>
<evidence type="ECO:0008006" key="3">
    <source>
        <dbReference type="Google" id="ProtNLM"/>
    </source>
</evidence>
<proteinExistence type="predicted"/>
<protein>
    <recommendedName>
        <fullName evidence="3">N-acetylglutamate synthase</fullName>
    </recommendedName>
</protein>
<sequence length="114" mass="13118">MLMVNYHNKVFRTIENSPTGETNTETEFHYKQIGNIVFAEYYGGNIKYGHLIGLVSEYGTIEMSYHQVNIRGEMMTGKCESIPEIMANGKVRLHESWEWTCADFSKGKSIVEEK</sequence>
<dbReference type="InterPro" id="IPR058595">
    <property type="entry name" value="Avidin-like"/>
</dbReference>
<reference evidence="1" key="1">
    <citation type="journal article" date="2014" name="Int. J. Syst. Evol. Microbiol.">
        <title>Complete genome sequence of Corynebacterium casei LMG S-19264T (=DSM 44701T), isolated from a smear-ripened cheese.</title>
        <authorList>
            <consortium name="US DOE Joint Genome Institute (JGI-PGF)"/>
            <person name="Walter F."/>
            <person name="Albersmeier A."/>
            <person name="Kalinowski J."/>
            <person name="Ruckert C."/>
        </authorList>
    </citation>
    <scope>NUCLEOTIDE SEQUENCE</scope>
    <source>
        <strain evidence="1">CGMCC 1.15966</strain>
    </source>
</reference>
<evidence type="ECO:0000313" key="1">
    <source>
        <dbReference type="EMBL" id="GGE32399.1"/>
    </source>
</evidence>
<dbReference type="AlphaFoldDB" id="A0A8H9G276"/>
<reference evidence="1" key="2">
    <citation type="submission" date="2020-09" db="EMBL/GenBank/DDBJ databases">
        <authorList>
            <person name="Sun Q."/>
            <person name="Zhou Y."/>
        </authorList>
    </citation>
    <scope>NUCLEOTIDE SEQUENCE</scope>
    <source>
        <strain evidence="1">CGMCC 1.15966</strain>
    </source>
</reference>
<dbReference type="Pfam" id="PF26421">
    <property type="entry name" value="Avidin_like"/>
    <property type="match status" value="1"/>
</dbReference>
<dbReference type="Proteomes" id="UP000614460">
    <property type="component" value="Unassembled WGS sequence"/>
</dbReference>